<evidence type="ECO:0000313" key="3">
    <source>
        <dbReference type="Proteomes" id="UP001212841"/>
    </source>
</evidence>
<proteinExistence type="predicted"/>
<organism evidence="2 3">
    <name type="scientific">Rhizophlyctis rosea</name>
    <dbReference type="NCBI Taxonomy" id="64517"/>
    <lineage>
        <taxon>Eukaryota</taxon>
        <taxon>Fungi</taxon>
        <taxon>Fungi incertae sedis</taxon>
        <taxon>Chytridiomycota</taxon>
        <taxon>Chytridiomycota incertae sedis</taxon>
        <taxon>Chytridiomycetes</taxon>
        <taxon>Rhizophlyctidales</taxon>
        <taxon>Rhizophlyctidaceae</taxon>
        <taxon>Rhizophlyctis</taxon>
    </lineage>
</organism>
<sequence length="193" mass="22587">MYSFVIIFFLATIHLTRPSPVPLKLPWYPEPKESYLYSYNYRAYRGAAIDTSSEPVAPVAPIAVVPLKKVENHKARYEENYYHREPHREEKWYYREPHYVEKYYPTPKKHITYAGADKGKEGKKEEEGYDDKYWTSCKDAHVHAWKVGSPTLYQCAAIACTKNQSSKYRDDTLKYCGNLEKEARKGGKSLKGW</sequence>
<dbReference type="AlphaFoldDB" id="A0AAD5SE47"/>
<dbReference type="Proteomes" id="UP001212841">
    <property type="component" value="Unassembled WGS sequence"/>
</dbReference>
<name>A0AAD5SE47_9FUNG</name>
<dbReference type="EMBL" id="JADGJD010000432">
    <property type="protein sequence ID" value="KAJ3051124.1"/>
    <property type="molecule type" value="Genomic_DNA"/>
</dbReference>
<comment type="caution">
    <text evidence="2">The sequence shown here is derived from an EMBL/GenBank/DDBJ whole genome shotgun (WGS) entry which is preliminary data.</text>
</comment>
<evidence type="ECO:0000313" key="2">
    <source>
        <dbReference type="EMBL" id="KAJ3051124.1"/>
    </source>
</evidence>
<accession>A0AAD5SE47</accession>
<reference evidence="2" key="1">
    <citation type="submission" date="2020-05" db="EMBL/GenBank/DDBJ databases">
        <title>Phylogenomic resolution of chytrid fungi.</title>
        <authorList>
            <person name="Stajich J.E."/>
            <person name="Amses K."/>
            <person name="Simmons R."/>
            <person name="Seto K."/>
            <person name="Myers J."/>
            <person name="Bonds A."/>
            <person name="Quandt C.A."/>
            <person name="Barry K."/>
            <person name="Liu P."/>
            <person name="Grigoriev I."/>
            <person name="Longcore J.E."/>
            <person name="James T.Y."/>
        </authorList>
    </citation>
    <scope>NUCLEOTIDE SEQUENCE</scope>
    <source>
        <strain evidence="2">JEL0318</strain>
    </source>
</reference>
<keyword evidence="3" id="KW-1185">Reference proteome</keyword>
<keyword evidence="1" id="KW-0732">Signal</keyword>
<feature type="signal peptide" evidence="1">
    <location>
        <begin position="1"/>
        <end position="18"/>
    </location>
</feature>
<evidence type="ECO:0008006" key="4">
    <source>
        <dbReference type="Google" id="ProtNLM"/>
    </source>
</evidence>
<evidence type="ECO:0000256" key="1">
    <source>
        <dbReference type="SAM" id="SignalP"/>
    </source>
</evidence>
<gene>
    <name evidence="2" type="ORF">HK097_007909</name>
</gene>
<feature type="chain" id="PRO_5042202132" description="Secreted protein" evidence="1">
    <location>
        <begin position="19"/>
        <end position="193"/>
    </location>
</feature>
<protein>
    <recommendedName>
        <fullName evidence="4">Secreted protein</fullName>
    </recommendedName>
</protein>